<name>A0ACB8V110_9EURO</name>
<accession>A0ACB8V110</accession>
<reference evidence="1" key="1">
    <citation type="journal article" date="2022" name="bioRxiv">
        <title>Population genetic analysis of Ophidiomyces ophidiicola, the causative agent of snake fungal disease, indicates recent introductions to the USA.</title>
        <authorList>
            <person name="Ladner J.T."/>
            <person name="Palmer J.M."/>
            <person name="Ettinger C.L."/>
            <person name="Stajich J.E."/>
            <person name="Farrell T.M."/>
            <person name="Glorioso B.M."/>
            <person name="Lawson B."/>
            <person name="Price S.J."/>
            <person name="Stengle A.G."/>
            <person name="Grear D.A."/>
            <person name="Lorch J.M."/>
        </authorList>
    </citation>
    <scope>NUCLEOTIDE SEQUENCE</scope>
    <source>
        <strain evidence="1">NWHC 24266-5</strain>
    </source>
</reference>
<evidence type="ECO:0000313" key="1">
    <source>
        <dbReference type="EMBL" id="KAI2390046.1"/>
    </source>
</evidence>
<protein>
    <submittedName>
        <fullName evidence="1">Uncharacterized protein</fullName>
    </submittedName>
</protein>
<sequence length="296" mass="32985">MFSIVRPSSLFATKPMLTRANSALNPGQILQGNRWNYRILKAVKGDSTHTSTIFKAEVLPHRNTTESPPKWAVIKVPSPDNADAQGNLSREHNMYRLDCVNSAACFRRLYELIKKFLKAALRSCVILDGQKLVNTDYKPGNILVSGINTGSVKAKVGDLGLVFPSGGRINAQPLAMRAPEIFLGHACSPSPYIDNAWSMAKIKRLFPGWNIPHPDEVERSTLKLAVEYAAEFADGSEGAEDLQAILMFEEETRKVEMPQQLRDLLRLMLECDPNKRPSALCVLKSKQFWAFENLSA</sequence>
<comment type="caution">
    <text evidence="1">The sequence shown here is derived from an EMBL/GenBank/DDBJ whole genome shotgun (WGS) entry which is preliminary data.</text>
</comment>
<organism evidence="1">
    <name type="scientific">Ophidiomyces ophidiicola</name>
    <dbReference type="NCBI Taxonomy" id="1387563"/>
    <lineage>
        <taxon>Eukaryota</taxon>
        <taxon>Fungi</taxon>
        <taxon>Dikarya</taxon>
        <taxon>Ascomycota</taxon>
        <taxon>Pezizomycotina</taxon>
        <taxon>Eurotiomycetes</taxon>
        <taxon>Eurotiomycetidae</taxon>
        <taxon>Onygenales</taxon>
        <taxon>Onygenaceae</taxon>
        <taxon>Ophidiomyces</taxon>
    </lineage>
</organism>
<proteinExistence type="predicted"/>
<gene>
    <name evidence="1" type="ORF">LOY88_001854</name>
</gene>
<dbReference type="EMBL" id="JALBCA010000020">
    <property type="protein sequence ID" value="KAI2390046.1"/>
    <property type="molecule type" value="Genomic_DNA"/>
</dbReference>